<dbReference type="SUPFAM" id="SSF81452">
    <property type="entry name" value="Cytochrome c oxidase subunit III-like"/>
    <property type="match status" value="1"/>
</dbReference>
<keyword evidence="4 7" id="KW-1133">Transmembrane helix</keyword>
<evidence type="ECO:0000313" key="10">
    <source>
        <dbReference type="Proteomes" id="UP000588068"/>
    </source>
</evidence>
<evidence type="ECO:0000256" key="5">
    <source>
        <dbReference type="ARBA" id="ARBA00023136"/>
    </source>
</evidence>
<comment type="similarity">
    <text evidence="2 6">Belongs to the cytochrome c oxidase subunit 3 family.</text>
</comment>
<organism evidence="9 10">
    <name type="scientific">Povalibacter uvarum</name>
    <dbReference type="NCBI Taxonomy" id="732238"/>
    <lineage>
        <taxon>Bacteria</taxon>
        <taxon>Pseudomonadati</taxon>
        <taxon>Pseudomonadota</taxon>
        <taxon>Gammaproteobacteria</taxon>
        <taxon>Steroidobacterales</taxon>
        <taxon>Steroidobacteraceae</taxon>
        <taxon>Povalibacter</taxon>
    </lineage>
</organism>
<dbReference type="InterPro" id="IPR024791">
    <property type="entry name" value="Cyt_c/ubiquinol_Oxase_su3"/>
</dbReference>
<comment type="subcellular location">
    <subcellularLocation>
        <location evidence="6">Cell membrane</location>
        <topology evidence="6">Multi-pass membrane protein</topology>
    </subcellularLocation>
    <subcellularLocation>
        <location evidence="1">Membrane</location>
        <topology evidence="1">Multi-pass membrane protein</topology>
    </subcellularLocation>
</comment>
<gene>
    <name evidence="9" type="ORF">HNQ60_001976</name>
</gene>
<keyword evidence="5 7" id="KW-0472">Membrane</keyword>
<dbReference type="Pfam" id="PF00510">
    <property type="entry name" value="COX3"/>
    <property type="match status" value="1"/>
</dbReference>
<proteinExistence type="inferred from homology"/>
<keyword evidence="10" id="KW-1185">Reference proteome</keyword>
<keyword evidence="3 6" id="KW-0812">Transmembrane</keyword>
<feature type="transmembrane region" description="Helical" evidence="7">
    <location>
        <begin position="157"/>
        <end position="179"/>
    </location>
</feature>
<evidence type="ECO:0000256" key="2">
    <source>
        <dbReference type="ARBA" id="ARBA00010581"/>
    </source>
</evidence>
<evidence type="ECO:0000259" key="8">
    <source>
        <dbReference type="PROSITE" id="PS50253"/>
    </source>
</evidence>
<dbReference type="EMBL" id="JACHHZ010000002">
    <property type="protein sequence ID" value="MBB6093098.1"/>
    <property type="molecule type" value="Genomic_DNA"/>
</dbReference>
<evidence type="ECO:0000256" key="1">
    <source>
        <dbReference type="ARBA" id="ARBA00004141"/>
    </source>
</evidence>
<dbReference type="InterPro" id="IPR013833">
    <property type="entry name" value="Cyt_c_oxidase_su3_a-hlx"/>
</dbReference>
<evidence type="ECO:0000256" key="6">
    <source>
        <dbReference type="RuleBase" id="RU003376"/>
    </source>
</evidence>
<protein>
    <submittedName>
        <fullName evidence="9">Cytochrome c oxidase subunit 3</fullName>
    </submittedName>
</protein>
<evidence type="ECO:0000256" key="7">
    <source>
        <dbReference type="SAM" id="Phobius"/>
    </source>
</evidence>
<dbReference type="InterPro" id="IPR035973">
    <property type="entry name" value="Cyt_c_oxidase_su3-like_sf"/>
</dbReference>
<comment type="caution">
    <text evidence="9">The sequence shown here is derived from an EMBL/GenBank/DDBJ whole genome shotgun (WGS) entry which is preliminary data.</text>
</comment>
<sequence>MSLTVAYGALFTGIVVWLLLVSRFRARSWEALPAGADVDPEHRTPPARIGLWIFLGVISSLFALFISAFFMRMGHNGVASDWKPFPEPLILWINTAVLILGSVAMQWARANVSKGDSKRTRDALKVAGVMTIAFLVGQILAWRLMIISGYFQPHNPAVAFFYLLTLMHALHVIGGMYVWGRMLLRMRAQAGEQHTDQALELTRKFRLSVELCTVYWHYLLFVWLVVFALLLTHSIDSQFVFDRLCDAGSGWRLASG</sequence>
<accession>A0A841HLL9</accession>
<dbReference type="PANTHER" id="PTHR11403:SF10">
    <property type="entry name" value="CYTOCHROME C OXIDASE"/>
    <property type="match status" value="1"/>
</dbReference>
<dbReference type="GO" id="GO:0019646">
    <property type="term" value="P:aerobic electron transport chain"/>
    <property type="evidence" value="ECO:0007669"/>
    <property type="project" value="InterPro"/>
</dbReference>
<dbReference type="PROSITE" id="PS50253">
    <property type="entry name" value="COX3"/>
    <property type="match status" value="1"/>
</dbReference>
<feature type="transmembrane region" description="Helical" evidence="7">
    <location>
        <begin position="89"/>
        <end position="108"/>
    </location>
</feature>
<dbReference type="PANTHER" id="PTHR11403">
    <property type="entry name" value="CYTOCHROME C OXIDASE SUBUNIT III"/>
    <property type="match status" value="1"/>
</dbReference>
<dbReference type="GO" id="GO:0005886">
    <property type="term" value="C:plasma membrane"/>
    <property type="evidence" value="ECO:0007669"/>
    <property type="project" value="UniProtKB-SubCell"/>
</dbReference>
<dbReference type="RefSeq" id="WP_184331138.1">
    <property type="nucleotide sequence ID" value="NZ_JACHHZ010000002.1"/>
</dbReference>
<dbReference type="Gene3D" id="1.20.120.80">
    <property type="entry name" value="Cytochrome c oxidase, subunit III, four-helix bundle"/>
    <property type="match status" value="1"/>
</dbReference>
<dbReference type="AlphaFoldDB" id="A0A841HLL9"/>
<feature type="transmembrane region" description="Helical" evidence="7">
    <location>
        <begin position="214"/>
        <end position="235"/>
    </location>
</feature>
<evidence type="ECO:0000256" key="4">
    <source>
        <dbReference type="ARBA" id="ARBA00022989"/>
    </source>
</evidence>
<dbReference type="InterPro" id="IPR000298">
    <property type="entry name" value="Cyt_c_oxidase-like_su3"/>
</dbReference>
<feature type="transmembrane region" description="Helical" evidence="7">
    <location>
        <begin position="6"/>
        <end position="24"/>
    </location>
</feature>
<reference evidence="9 10" key="1">
    <citation type="submission" date="2020-08" db="EMBL/GenBank/DDBJ databases">
        <title>Genomic Encyclopedia of Type Strains, Phase IV (KMG-IV): sequencing the most valuable type-strain genomes for metagenomic binning, comparative biology and taxonomic classification.</title>
        <authorList>
            <person name="Goeker M."/>
        </authorList>
    </citation>
    <scope>NUCLEOTIDE SEQUENCE [LARGE SCALE GENOMIC DNA]</scope>
    <source>
        <strain evidence="9 10">DSM 26723</strain>
    </source>
</reference>
<dbReference type="Proteomes" id="UP000588068">
    <property type="component" value="Unassembled WGS sequence"/>
</dbReference>
<dbReference type="GO" id="GO:0004129">
    <property type="term" value="F:cytochrome-c oxidase activity"/>
    <property type="evidence" value="ECO:0007669"/>
    <property type="project" value="InterPro"/>
</dbReference>
<feature type="transmembrane region" description="Helical" evidence="7">
    <location>
        <begin position="49"/>
        <end position="69"/>
    </location>
</feature>
<evidence type="ECO:0000313" key="9">
    <source>
        <dbReference type="EMBL" id="MBB6093098.1"/>
    </source>
</evidence>
<name>A0A841HLL9_9GAMM</name>
<feature type="transmembrane region" description="Helical" evidence="7">
    <location>
        <begin position="129"/>
        <end position="151"/>
    </location>
</feature>
<feature type="domain" description="Heme-copper oxidase subunit III family profile" evidence="8">
    <location>
        <begin position="1"/>
        <end position="235"/>
    </location>
</feature>
<evidence type="ECO:0000256" key="3">
    <source>
        <dbReference type="ARBA" id="ARBA00022692"/>
    </source>
</evidence>